<gene>
    <name evidence="2" type="ORF">KK060_17795</name>
</gene>
<dbReference type="EMBL" id="JAHESD010000047">
    <property type="protein sequence ID" value="MBT1705151.1"/>
    <property type="molecule type" value="Genomic_DNA"/>
</dbReference>
<comment type="caution">
    <text evidence="2">The sequence shown here is derived from an EMBL/GenBank/DDBJ whole genome shotgun (WGS) entry which is preliminary data.</text>
</comment>
<feature type="transmembrane region" description="Helical" evidence="1">
    <location>
        <begin position="21"/>
        <end position="48"/>
    </location>
</feature>
<keyword evidence="1" id="KW-0812">Transmembrane</keyword>
<name>A0ABS5VYR9_9BACT</name>
<dbReference type="RefSeq" id="WP_254155106.1">
    <property type="nucleotide sequence ID" value="NZ_JAHESD010000047.1"/>
</dbReference>
<proteinExistence type="predicted"/>
<evidence type="ECO:0000313" key="2">
    <source>
        <dbReference type="EMBL" id="MBT1705151.1"/>
    </source>
</evidence>
<keyword evidence="1" id="KW-1133">Transmembrane helix</keyword>
<organism evidence="2 3">
    <name type="scientific">Chryseosolibacter indicus</name>
    <dbReference type="NCBI Taxonomy" id="2782351"/>
    <lineage>
        <taxon>Bacteria</taxon>
        <taxon>Pseudomonadati</taxon>
        <taxon>Bacteroidota</taxon>
        <taxon>Cytophagia</taxon>
        <taxon>Cytophagales</taxon>
        <taxon>Chryseotaleaceae</taxon>
        <taxon>Chryseosolibacter</taxon>
    </lineage>
</organism>
<keyword evidence="3" id="KW-1185">Reference proteome</keyword>
<protein>
    <submittedName>
        <fullName evidence="2">Uncharacterized protein</fullName>
    </submittedName>
</protein>
<evidence type="ECO:0000256" key="1">
    <source>
        <dbReference type="SAM" id="Phobius"/>
    </source>
</evidence>
<dbReference type="Proteomes" id="UP000772618">
    <property type="component" value="Unassembled WGS sequence"/>
</dbReference>
<sequence length="166" mass="19447">MIGFKREKFSDWERKSLKEKYSLKGIWTALGLLLIIGLIGSFIFPFLPPRYGGSWNPPTTGQEYNERLITNLIMFPILIIFTLLAVILRSTIDLKLGYKKLTDFEVTKILELGNVKILILDNWRLFSVRKHEDYFDNVKEGQRIQIKRTGTHRLINYYVYDKKASA</sequence>
<keyword evidence="1" id="KW-0472">Membrane</keyword>
<feature type="transmembrane region" description="Helical" evidence="1">
    <location>
        <begin position="68"/>
        <end position="88"/>
    </location>
</feature>
<reference evidence="2 3" key="1">
    <citation type="submission" date="2021-05" db="EMBL/GenBank/DDBJ databases">
        <title>A Polyphasic approach of four new species of the genus Ohtaekwangia: Ohtaekwangia histidinii sp. nov., Ohtaekwangia cretensis sp. nov., Ohtaekwangia indiensis sp. nov., Ohtaekwangia reichenbachii sp. nov. from diverse environment.</title>
        <authorList>
            <person name="Octaviana S."/>
        </authorList>
    </citation>
    <scope>NUCLEOTIDE SEQUENCE [LARGE SCALE GENOMIC DNA]</scope>
    <source>
        <strain evidence="2 3">PWU20</strain>
    </source>
</reference>
<accession>A0ABS5VYR9</accession>
<evidence type="ECO:0000313" key="3">
    <source>
        <dbReference type="Proteomes" id="UP000772618"/>
    </source>
</evidence>